<accession>A0A7S2XLD9</accession>
<proteinExistence type="predicted"/>
<reference evidence="2" key="1">
    <citation type="submission" date="2021-01" db="EMBL/GenBank/DDBJ databases">
        <authorList>
            <person name="Corre E."/>
            <person name="Pelletier E."/>
            <person name="Niang G."/>
            <person name="Scheremetjew M."/>
            <person name="Finn R."/>
            <person name="Kale V."/>
            <person name="Holt S."/>
            <person name="Cochrane G."/>
            <person name="Meng A."/>
            <person name="Brown T."/>
            <person name="Cohen L."/>
        </authorList>
    </citation>
    <scope>NUCLEOTIDE SEQUENCE</scope>
    <source>
        <strain evidence="2">CCMP2084</strain>
    </source>
</reference>
<feature type="region of interest" description="Disordered" evidence="1">
    <location>
        <begin position="59"/>
        <end position="95"/>
    </location>
</feature>
<organism evidence="2">
    <name type="scientific">Attheya septentrionalis</name>
    <dbReference type="NCBI Taxonomy" id="420275"/>
    <lineage>
        <taxon>Eukaryota</taxon>
        <taxon>Sar</taxon>
        <taxon>Stramenopiles</taxon>
        <taxon>Ochrophyta</taxon>
        <taxon>Bacillariophyta</taxon>
        <taxon>Coscinodiscophyceae</taxon>
        <taxon>Chaetocerotophycidae</taxon>
        <taxon>Chaetocerotales</taxon>
        <taxon>Attheyaceae</taxon>
        <taxon>Attheya</taxon>
    </lineage>
</organism>
<evidence type="ECO:0000256" key="1">
    <source>
        <dbReference type="SAM" id="MobiDB-lite"/>
    </source>
</evidence>
<gene>
    <name evidence="2" type="ORF">ASEP1449_LOCUS6326</name>
</gene>
<sequence>MDIVSVASILASASVTASATKTAFQSTVATLLEESKQRVQEFLIVDVVDKDPQAPPISKILEQETVSQPKNKSQVKQEQRQHNRRTPCWKQLQQEQQRSRRMLNQTTMMMLLWQKRIRVQKVKGM</sequence>
<dbReference type="AlphaFoldDB" id="A0A7S2XLD9"/>
<evidence type="ECO:0000313" key="2">
    <source>
        <dbReference type="EMBL" id="CAD9814501.1"/>
    </source>
</evidence>
<name>A0A7S2XLD9_9STRA</name>
<dbReference type="EMBL" id="HBHQ01009364">
    <property type="protein sequence ID" value="CAD9814501.1"/>
    <property type="molecule type" value="Transcribed_RNA"/>
</dbReference>
<protein>
    <submittedName>
        <fullName evidence="2">Uncharacterized protein</fullName>
    </submittedName>
</protein>
<feature type="compositionally biased region" description="Polar residues" evidence="1">
    <location>
        <begin position="64"/>
        <end position="74"/>
    </location>
</feature>